<dbReference type="RefSeq" id="WP_088467039.1">
    <property type="nucleotide sequence ID" value="NZ_JAZHOJ010000044.1"/>
</dbReference>
<protein>
    <submittedName>
        <fullName evidence="2">AAA family ATPase</fullName>
    </submittedName>
</protein>
<sequence>MQANPETNTIIKTKPKKAKNADHLISKTFNEITINCPKLKAHLGEPQLGGCSNWFLFGDSGQGKTSYVLAIVKELTKKYVVHYNTLEEGTRKSFQKAVSRAGLKGNKRFRYEQEDYEQLCQRLRKSKQPRIVVIDSCQYFFRGKQTQHYFKFIKEFKNTTFIWVSHADGTKPKGKIADDIRYDCDIVNFIENFKAEIKKNRFEANASYIIWEEGYKNSLLK</sequence>
<accession>A0ABW8PJL7</accession>
<comment type="caution">
    <text evidence="2">The sequence shown here is derived from an EMBL/GenBank/DDBJ whole genome shotgun (WGS) entry which is preliminary data.</text>
</comment>
<gene>
    <name evidence="2" type="ORF">V3467_13205</name>
</gene>
<organism evidence="2 3">
    <name type="scientific">Flavobacterium covae</name>
    <dbReference type="NCBI Taxonomy" id="2906076"/>
    <lineage>
        <taxon>Bacteria</taxon>
        <taxon>Pseudomonadati</taxon>
        <taxon>Bacteroidota</taxon>
        <taxon>Flavobacteriia</taxon>
        <taxon>Flavobacteriales</taxon>
        <taxon>Flavobacteriaceae</taxon>
        <taxon>Flavobacterium</taxon>
    </lineage>
</organism>
<name>A0ABW8PJL7_9FLAO</name>
<evidence type="ECO:0000259" key="1">
    <source>
        <dbReference type="Pfam" id="PF13401"/>
    </source>
</evidence>
<reference evidence="2 3" key="1">
    <citation type="submission" date="2024-02" db="EMBL/GenBank/DDBJ databases">
        <title>Comparative Genomic Analysis of Flavobacterium Species Causing Columnaris Disease of Freshwater Fish in Thailand: Insights into Virulence and Resistance Mechanisms.</title>
        <authorList>
            <person name="Nguyen D."/>
            <person name="Chokmangmeepisarn P."/>
            <person name="Khianchaikhan K."/>
            <person name="Morishita M."/>
            <person name="Bunnoy A."/>
            <person name="Rodkhum C."/>
        </authorList>
    </citation>
    <scope>NUCLEOTIDE SEQUENCE [LARGE SCALE GENOMIC DNA]</scope>
    <source>
        <strain evidence="2 3">PCBSB2203</strain>
    </source>
</reference>
<dbReference type="InterPro" id="IPR049945">
    <property type="entry name" value="AAA_22"/>
</dbReference>
<dbReference type="Gene3D" id="3.40.50.300">
    <property type="entry name" value="P-loop containing nucleotide triphosphate hydrolases"/>
    <property type="match status" value="1"/>
</dbReference>
<dbReference type="Pfam" id="PF13401">
    <property type="entry name" value="AAA_22"/>
    <property type="match status" value="1"/>
</dbReference>
<dbReference type="InterPro" id="IPR027417">
    <property type="entry name" value="P-loop_NTPase"/>
</dbReference>
<dbReference type="Proteomes" id="UP001621713">
    <property type="component" value="Unassembled WGS sequence"/>
</dbReference>
<keyword evidence="3" id="KW-1185">Reference proteome</keyword>
<dbReference type="SUPFAM" id="SSF52540">
    <property type="entry name" value="P-loop containing nucleoside triphosphate hydrolases"/>
    <property type="match status" value="1"/>
</dbReference>
<proteinExistence type="predicted"/>
<evidence type="ECO:0000313" key="3">
    <source>
        <dbReference type="Proteomes" id="UP001621713"/>
    </source>
</evidence>
<dbReference type="EMBL" id="JAZHOJ010000044">
    <property type="protein sequence ID" value="MFK7004797.1"/>
    <property type="molecule type" value="Genomic_DNA"/>
</dbReference>
<feature type="domain" description="ORC1/DEAH AAA+ ATPase" evidence="1">
    <location>
        <begin position="51"/>
        <end position="158"/>
    </location>
</feature>
<evidence type="ECO:0000313" key="2">
    <source>
        <dbReference type="EMBL" id="MFK7004797.1"/>
    </source>
</evidence>